<comment type="similarity">
    <text evidence="1 8">Belongs to the tannase family.</text>
</comment>
<evidence type="ECO:0000256" key="5">
    <source>
        <dbReference type="ARBA" id="ARBA00022801"/>
    </source>
</evidence>
<dbReference type="GO" id="GO:0030600">
    <property type="term" value="F:feruloyl esterase activity"/>
    <property type="evidence" value="ECO:0007669"/>
    <property type="project" value="UniProtKB-ARBA"/>
</dbReference>
<evidence type="ECO:0000256" key="3">
    <source>
        <dbReference type="ARBA" id="ARBA00022723"/>
    </source>
</evidence>
<feature type="chain" id="PRO_5042317200" description="Carboxylic ester hydrolase" evidence="8">
    <location>
        <begin position="23"/>
        <end position="589"/>
    </location>
</feature>
<evidence type="ECO:0000256" key="1">
    <source>
        <dbReference type="ARBA" id="ARBA00006249"/>
    </source>
</evidence>
<dbReference type="EC" id="3.1.1.-" evidence="8"/>
<evidence type="ECO:0000256" key="8">
    <source>
        <dbReference type="RuleBase" id="RU361238"/>
    </source>
</evidence>
<name>A0AAI9V486_9PEZI</name>
<dbReference type="GO" id="GO:0046872">
    <property type="term" value="F:metal ion binding"/>
    <property type="evidence" value="ECO:0007669"/>
    <property type="project" value="UniProtKB-KW"/>
</dbReference>
<evidence type="ECO:0000256" key="7">
    <source>
        <dbReference type="ARBA" id="ARBA00023157"/>
    </source>
</evidence>
<comment type="caution">
    <text evidence="9">The sequence shown here is derived from an EMBL/GenBank/DDBJ whole genome shotgun (WGS) entry which is preliminary data.</text>
</comment>
<protein>
    <recommendedName>
        <fullName evidence="8">Carboxylic ester hydrolase</fullName>
        <ecNumber evidence="8">3.1.1.-</ecNumber>
    </recommendedName>
</protein>
<evidence type="ECO:0000256" key="2">
    <source>
        <dbReference type="ARBA" id="ARBA00022487"/>
    </source>
</evidence>
<reference evidence="9" key="1">
    <citation type="submission" date="2016-11" db="EMBL/GenBank/DDBJ databases">
        <title>The genome sequence of Colletotrichum cuscutae.</title>
        <authorList>
            <person name="Baroncelli R."/>
        </authorList>
    </citation>
    <scope>NUCLEOTIDE SEQUENCE</scope>
    <source>
        <strain evidence="9">IMI 304802</strain>
    </source>
</reference>
<feature type="signal peptide" evidence="8">
    <location>
        <begin position="1"/>
        <end position="22"/>
    </location>
</feature>
<accession>A0AAI9V486</accession>
<keyword evidence="5 8" id="KW-0378">Hydrolase</keyword>
<keyword evidence="4 8" id="KW-0732">Signal</keyword>
<proteinExistence type="inferred from homology"/>
<evidence type="ECO:0000256" key="6">
    <source>
        <dbReference type="ARBA" id="ARBA00022837"/>
    </source>
</evidence>
<dbReference type="Pfam" id="PF07519">
    <property type="entry name" value="Tannase"/>
    <property type="match status" value="1"/>
</dbReference>
<keyword evidence="10" id="KW-1185">Reference proteome</keyword>
<organism evidence="9 10">
    <name type="scientific">Colletotrichum cuscutae</name>
    <dbReference type="NCBI Taxonomy" id="1209917"/>
    <lineage>
        <taxon>Eukaryota</taxon>
        <taxon>Fungi</taxon>
        <taxon>Dikarya</taxon>
        <taxon>Ascomycota</taxon>
        <taxon>Pezizomycotina</taxon>
        <taxon>Sordariomycetes</taxon>
        <taxon>Hypocreomycetidae</taxon>
        <taxon>Glomerellales</taxon>
        <taxon>Glomerellaceae</taxon>
        <taxon>Colletotrichum</taxon>
        <taxon>Colletotrichum acutatum species complex</taxon>
    </lineage>
</organism>
<gene>
    <name evidence="9" type="ORF">CCUS01_06481</name>
</gene>
<dbReference type="SUPFAM" id="SSF53474">
    <property type="entry name" value="alpha/beta-Hydrolases"/>
    <property type="match status" value="1"/>
</dbReference>
<dbReference type="PANTHER" id="PTHR33938:SF8">
    <property type="entry name" value="CARBOXYLIC ESTER HYDROLASE"/>
    <property type="match status" value="1"/>
</dbReference>
<evidence type="ECO:0000256" key="4">
    <source>
        <dbReference type="ARBA" id="ARBA00022729"/>
    </source>
</evidence>
<keyword evidence="7" id="KW-1015">Disulfide bond</keyword>
<dbReference type="InterPro" id="IPR011118">
    <property type="entry name" value="Tannase/feruloyl_esterase"/>
</dbReference>
<dbReference type="PANTHER" id="PTHR33938">
    <property type="entry name" value="FERULOYL ESTERASE B-RELATED"/>
    <property type="match status" value="1"/>
</dbReference>
<evidence type="ECO:0000313" key="9">
    <source>
        <dbReference type="EMBL" id="KAK1470379.1"/>
    </source>
</evidence>
<dbReference type="Proteomes" id="UP001239213">
    <property type="component" value="Unassembled WGS sequence"/>
</dbReference>
<keyword evidence="2" id="KW-0719">Serine esterase</keyword>
<dbReference type="EMBL" id="MPDP01000235">
    <property type="protein sequence ID" value="KAK1470379.1"/>
    <property type="molecule type" value="Genomic_DNA"/>
</dbReference>
<keyword evidence="3" id="KW-0479">Metal-binding</keyword>
<keyword evidence="6" id="KW-0106">Calcium</keyword>
<dbReference type="AlphaFoldDB" id="A0AAI9V486"/>
<evidence type="ECO:0000313" key="10">
    <source>
        <dbReference type="Proteomes" id="UP001239213"/>
    </source>
</evidence>
<sequence>MRSLSTFLSLLRLAEWVTPAQSEATPSSNTAAKPCSPDTFVFPTELERANLVGVTAAEVRDLTFNPLTPEGRAAIPPTGVSFCNVTVKYVHTGFEDVTQVQIWLPSAEAWNGRFVGVGGGGYSAGQFGSEKVVATLAQGYASMFSVIDSSLLAGALAGISDGGAQTNGAIASSTDAGHDHTTWEEAPWALKKDGTVNERLLVNYAHVSVHDMTIIAKSIVTQYYSRTPEYSYWSGCSTGGRQGIIEAQRYPGDYDGILSGAPAVNQPSLIISTYWPQFVMNQKGVYPHICELILMTQFAIDACDELDGVKDNIIADPDKCAFDPASVVGKELDCGNMKMVMSAAAADVAREIWRGPHGADGKPLWLPKGYPVGAPFTGRFGLGNTNCSVPDAPCVGRPFQMSVEWIRNLVHKDPSYDVNGMTFADLEAAYETSRREFDSIIGANNPDLSEFKRLGRKMISWHGLADECVTMRTSRDYYDRVLAVDAAADGYYRHFEAPGVYHCYGLNGTFYPLKGLETLRAWVEEGKTPAVMDGFKLSGGNDSAATTRPLCAYPATVKFVGGDADKKDSWVCEKRSESCPKPEWNRDEL</sequence>
<dbReference type="InterPro" id="IPR029058">
    <property type="entry name" value="AB_hydrolase_fold"/>
</dbReference>